<keyword evidence="3" id="KW-0408">Iron</keyword>
<reference evidence="5" key="1">
    <citation type="submission" date="2016-10" db="EMBL/GenBank/DDBJ databases">
        <title>Sequence of Gallionella enrichment culture.</title>
        <authorList>
            <person name="Poehlein A."/>
            <person name="Muehling M."/>
            <person name="Daniel R."/>
        </authorList>
    </citation>
    <scope>NUCLEOTIDE SEQUENCE</scope>
</reference>
<dbReference type="NCBIfam" id="NF033749">
    <property type="entry name" value="bact_hemeryth"/>
    <property type="match status" value="1"/>
</dbReference>
<sequence length="474" mass="53991">MQNKPDCASTEQLKMDRELADALDAMDQGFLWLDENLLVKRHNRAYCQLLEIAEIDQFVGRPYSELLQFLLERGEFVESDDLDSFVAERMLAMQRGELLSLEHVRPNGRVLRVSAVPLPPGGYIYTYLDNTRESQAQEKMLRNTKATVVAMANFAEHRDTDTGVHVLRVARLVGLTARKLKRNSQFTDIVDEAFIEHVGTASILHDVGKISTPDRILLKAGPLSEEEWGVIKLHAAVGAQLLRQAHLMVGESAYLQIGAEIALTHHEWFNGNGYPAGLAGENIPLSGRICAIADVFDALMSRRPYKAPWSAEQAVALIRKQSGTQFDPVVVNAFVEVIQERETVSLVQWSDSMSVGNLHIDEQHNILIDTINQLASAESQNDRAVVSMIIDELVSYAVFHFQYEEQLMEAGGYPEFDKHRRIHQSFVEWITNMREEFIFHRRAQFGERILNFLRDWLCTHILGEDQRYRTYINN</sequence>
<protein>
    <submittedName>
        <fullName evidence="5">Cyclic di-GMP phosphodiesterase response regulator RpfG</fullName>
        <ecNumber evidence="5">3.1.4.52</ecNumber>
    </submittedName>
</protein>
<name>A0A1J5PF18_9ZZZZ</name>
<dbReference type="SUPFAM" id="SSF55785">
    <property type="entry name" value="PYP-like sensor domain (PAS domain)"/>
    <property type="match status" value="1"/>
</dbReference>
<dbReference type="InterPro" id="IPR016131">
    <property type="entry name" value="Haemerythrin_Fe_BS"/>
</dbReference>
<dbReference type="Gene3D" id="1.20.120.50">
    <property type="entry name" value="Hemerythrin-like"/>
    <property type="match status" value="1"/>
</dbReference>
<accession>A0A1J5PF18</accession>
<dbReference type="InterPro" id="IPR052020">
    <property type="entry name" value="Cyclic_di-GMP/3'3'-cGAMP_PDE"/>
</dbReference>
<evidence type="ECO:0000259" key="4">
    <source>
        <dbReference type="PROSITE" id="PS51832"/>
    </source>
</evidence>
<organism evidence="5">
    <name type="scientific">mine drainage metagenome</name>
    <dbReference type="NCBI Taxonomy" id="410659"/>
    <lineage>
        <taxon>unclassified sequences</taxon>
        <taxon>metagenomes</taxon>
        <taxon>ecological metagenomes</taxon>
    </lineage>
</organism>
<keyword evidence="2" id="KW-0479">Metal-binding</keyword>
<dbReference type="Pfam" id="PF12860">
    <property type="entry name" value="PAS_7"/>
    <property type="match status" value="1"/>
</dbReference>
<dbReference type="SUPFAM" id="SSF109604">
    <property type="entry name" value="HD-domain/PDEase-like"/>
    <property type="match status" value="1"/>
</dbReference>
<dbReference type="EMBL" id="MLJW01004517">
    <property type="protein sequence ID" value="OIQ69818.1"/>
    <property type="molecule type" value="Genomic_DNA"/>
</dbReference>
<dbReference type="Gene3D" id="3.30.450.20">
    <property type="entry name" value="PAS domain"/>
    <property type="match status" value="1"/>
</dbReference>
<dbReference type="GO" id="GO:0071111">
    <property type="term" value="F:cyclic-guanylate-specific phosphodiesterase activity"/>
    <property type="evidence" value="ECO:0007669"/>
    <property type="project" value="UniProtKB-EC"/>
</dbReference>
<dbReference type="PANTHER" id="PTHR45228">
    <property type="entry name" value="CYCLIC DI-GMP PHOSPHODIESTERASE TM_0186-RELATED"/>
    <property type="match status" value="1"/>
</dbReference>
<dbReference type="CDD" id="cd00077">
    <property type="entry name" value="HDc"/>
    <property type="match status" value="1"/>
</dbReference>
<comment type="similarity">
    <text evidence="1">Belongs to the hemerythrin family.</text>
</comment>
<dbReference type="Gene3D" id="1.10.3210.10">
    <property type="entry name" value="Hypothetical protein af1432"/>
    <property type="match status" value="1"/>
</dbReference>
<dbReference type="SUPFAM" id="SSF47188">
    <property type="entry name" value="Hemerythrin-like"/>
    <property type="match status" value="1"/>
</dbReference>
<evidence type="ECO:0000256" key="2">
    <source>
        <dbReference type="ARBA" id="ARBA00022723"/>
    </source>
</evidence>
<evidence type="ECO:0000256" key="3">
    <source>
        <dbReference type="ARBA" id="ARBA00023004"/>
    </source>
</evidence>
<dbReference type="InterPro" id="IPR012312">
    <property type="entry name" value="Hemerythrin-like"/>
</dbReference>
<dbReference type="PROSITE" id="PS51832">
    <property type="entry name" value="HD_GYP"/>
    <property type="match status" value="1"/>
</dbReference>
<gene>
    <name evidence="5" type="primary">rpfG_93</name>
    <name evidence="5" type="ORF">GALL_485770</name>
</gene>
<dbReference type="GO" id="GO:0046872">
    <property type="term" value="F:metal ion binding"/>
    <property type="evidence" value="ECO:0007669"/>
    <property type="project" value="UniProtKB-KW"/>
</dbReference>
<keyword evidence="5" id="KW-0378">Hydrolase</keyword>
<dbReference type="InterPro" id="IPR037522">
    <property type="entry name" value="HD_GYP_dom"/>
</dbReference>
<dbReference type="InterPro" id="IPR035965">
    <property type="entry name" value="PAS-like_dom_sf"/>
</dbReference>
<dbReference type="EC" id="3.1.4.52" evidence="5"/>
<proteinExistence type="inferred from homology"/>
<dbReference type="CDD" id="cd12107">
    <property type="entry name" value="Hemerythrin"/>
    <property type="match status" value="1"/>
</dbReference>
<dbReference type="AlphaFoldDB" id="A0A1J5PF18"/>
<evidence type="ECO:0000256" key="1">
    <source>
        <dbReference type="ARBA" id="ARBA00010587"/>
    </source>
</evidence>
<dbReference type="Pfam" id="PF01814">
    <property type="entry name" value="Hemerythrin"/>
    <property type="match status" value="1"/>
</dbReference>
<dbReference type="NCBIfam" id="TIGR02481">
    <property type="entry name" value="hemeryth_dom"/>
    <property type="match status" value="1"/>
</dbReference>
<dbReference type="InterPro" id="IPR035938">
    <property type="entry name" value="Hemerythrin-like_sf"/>
</dbReference>
<evidence type="ECO:0000313" key="5">
    <source>
        <dbReference type="EMBL" id="OIQ69818.1"/>
    </source>
</evidence>
<dbReference type="InterPro" id="IPR012827">
    <property type="entry name" value="Hemerythrin_metal-bd"/>
</dbReference>
<dbReference type="Pfam" id="PF13487">
    <property type="entry name" value="HD_5"/>
    <property type="match status" value="1"/>
</dbReference>
<feature type="domain" description="HD-GYP" evidence="4">
    <location>
        <begin position="140"/>
        <end position="350"/>
    </location>
</feature>
<dbReference type="SMART" id="SM00471">
    <property type="entry name" value="HDc"/>
    <property type="match status" value="1"/>
</dbReference>
<dbReference type="PROSITE" id="PS00550">
    <property type="entry name" value="HEMERYTHRINS"/>
    <property type="match status" value="1"/>
</dbReference>
<comment type="caution">
    <text evidence="5">The sequence shown here is derived from an EMBL/GenBank/DDBJ whole genome shotgun (WGS) entry which is preliminary data.</text>
</comment>
<dbReference type="InterPro" id="IPR003607">
    <property type="entry name" value="HD/PDEase_dom"/>
</dbReference>